<evidence type="ECO:0000256" key="3">
    <source>
        <dbReference type="ARBA" id="ARBA00022729"/>
    </source>
</evidence>
<keyword evidence="6" id="KW-1015">Disulfide bond</keyword>
<dbReference type="InterPro" id="IPR006045">
    <property type="entry name" value="Cupin_1"/>
</dbReference>
<comment type="caution">
    <text evidence="8">The sequence shown here is derived from an EMBL/GenBank/DDBJ whole genome shotgun (WGS) entry which is preliminary data.</text>
</comment>
<evidence type="ECO:0000313" key="9">
    <source>
        <dbReference type="Proteomes" id="UP001222027"/>
    </source>
</evidence>
<dbReference type="SMART" id="SM00835">
    <property type="entry name" value="Cupin_1"/>
    <property type="match status" value="1"/>
</dbReference>
<protein>
    <recommendedName>
        <fullName evidence="7">Cupin type-1 domain-containing protein</fullName>
    </recommendedName>
</protein>
<dbReference type="GO" id="GO:0045735">
    <property type="term" value="F:nutrient reservoir activity"/>
    <property type="evidence" value="ECO:0007669"/>
    <property type="project" value="UniProtKB-KW"/>
</dbReference>
<keyword evidence="5" id="KW-0708">Seed storage protein</keyword>
<evidence type="ECO:0000256" key="5">
    <source>
        <dbReference type="ARBA" id="ARBA00023129"/>
    </source>
</evidence>
<dbReference type="InterPro" id="IPR011051">
    <property type="entry name" value="RmlC_Cupin_sf"/>
</dbReference>
<keyword evidence="3" id="KW-0732">Signal</keyword>
<keyword evidence="4" id="KW-0758">Storage protein</keyword>
<evidence type="ECO:0000256" key="6">
    <source>
        <dbReference type="ARBA" id="ARBA00023157"/>
    </source>
</evidence>
<dbReference type="Proteomes" id="UP001222027">
    <property type="component" value="Unassembled WGS sequence"/>
</dbReference>
<dbReference type="InterPro" id="IPR006044">
    <property type="entry name" value="11S_seedstore_pln"/>
</dbReference>
<keyword evidence="9" id="KW-1185">Reference proteome</keyword>
<dbReference type="Gene3D" id="2.60.120.10">
    <property type="entry name" value="Jelly Rolls"/>
    <property type="match status" value="1"/>
</dbReference>
<dbReference type="SUPFAM" id="SSF51182">
    <property type="entry name" value="RmlC-like cupins"/>
    <property type="match status" value="1"/>
</dbReference>
<dbReference type="EMBL" id="JAQQAF010000006">
    <property type="protein sequence ID" value="KAJ8476815.1"/>
    <property type="molecule type" value="Genomic_DNA"/>
</dbReference>
<feature type="domain" description="Cupin type-1" evidence="7">
    <location>
        <begin position="2"/>
        <end position="118"/>
    </location>
</feature>
<dbReference type="CDD" id="cd02243">
    <property type="entry name" value="cupin_11S_legumin_C"/>
    <property type="match status" value="1"/>
</dbReference>
<dbReference type="GO" id="GO:0048316">
    <property type="term" value="P:seed development"/>
    <property type="evidence" value="ECO:0007669"/>
    <property type="project" value="UniProtKB-ARBA"/>
</dbReference>
<evidence type="ECO:0000313" key="8">
    <source>
        <dbReference type="EMBL" id="KAJ8476815.1"/>
    </source>
</evidence>
<reference evidence="8 9" key="1">
    <citation type="submission" date="2022-12" db="EMBL/GenBank/DDBJ databases">
        <title>Chromosome-scale assembly of the Ensete ventricosum genome.</title>
        <authorList>
            <person name="Dussert Y."/>
            <person name="Stocks J."/>
            <person name="Wendawek A."/>
            <person name="Woldeyes F."/>
            <person name="Nichols R.A."/>
            <person name="Borrell J.S."/>
        </authorList>
    </citation>
    <scope>NUCLEOTIDE SEQUENCE [LARGE SCALE GENOMIC DNA]</scope>
    <source>
        <strain evidence="9">cv. Maze</strain>
        <tissue evidence="8">Seeds</tissue>
    </source>
</reference>
<accession>A0AAV8QNC4</accession>
<dbReference type="PRINTS" id="PR00439">
    <property type="entry name" value="11SGLOBULIN"/>
</dbReference>
<dbReference type="Pfam" id="PF00190">
    <property type="entry name" value="Cupin_1"/>
    <property type="match status" value="1"/>
</dbReference>
<dbReference type="PANTHER" id="PTHR31189">
    <property type="entry name" value="OS03G0336100 PROTEIN-RELATED"/>
    <property type="match status" value="1"/>
</dbReference>
<evidence type="ECO:0000256" key="1">
    <source>
        <dbReference type="ARBA" id="ARBA00007178"/>
    </source>
</evidence>
<evidence type="ECO:0000256" key="4">
    <source>
        <dbReference type="ARBA" id="ARBA00022761"/>
    </source>
</evidence>
<comment type="similarity">
    <text evidence="1">Belongs to the 11S seed storage protein (globulins) family.</text>
</comment>
<sequence>MEMGAVRGSLRPNTVGAPYWNINTHGIAYALRGSCQMQVVGHRGRTVFDGELRQGQLLAIPPQYVVITKARGERYEWVSFKTNGNPMVSQIVGKASVFRGMPVEVLMNSYRISRDEAKRLKFNRGNLLMSMFPLESNGNVIET</sequence>
<dbReference type="InterPro" id="IPR050253">
    <property type="entry name" value="Seed_Storage-Functional"/>
</dbReference>
<organism evidence="8 9">
    <name type="scientific">Ensete ventricosum</name>
    <name type="common">Abyssinian banana</name>
    <name type="synonym">Musa ensete</name>
    <dbReference type="NCBI Taxonomy" id="4639"/>
    <lineage>
        <taxon>Eukaryota</taxon>
        <taxon>Viridiplantae</taxon>
        <taxon>Streptophyta</taxon>
        <taxon>Embryophyta</taxon>
        <taxon>Tracheophyta</taxon>
        <taxon>Spermatophyta</taxon>
        <taxon>Magnoliopsida</taxon>
        <taxon>Liliopsida</taxon>
        <taxon>Zingiberales</taxon>
        <taxon>Musaceae</taxon>
        <taxon>Ensete</taxon>
    </lineage>
</organism>
<dbReference type="PANTHER" id="PTHR31189:SF35">
    <property type="entry name" value="12S SEED STORAGE PROTEIN CRB"/>
    <property type="match status" value="1"/>
</dbReference>
<comment type="subunit">
    <text evidence="2">Hexamer; each subunit is composed of an acidic and a basic chain derived from a single precursor and linked by a disulfide bond.</text>
</comment>
<dbReference type="InterPro" id="IPR014710">
    <property type="entry name" value="RmlC-like_jellyroll"/>
</dbReference>
<gene>
    <name evidence="8" type="ORF">OPV22_020542</name>
</gene>
<proteinExistence type="inferred from homology"/>
<evidence type="ECO:0000259" key="7">
    <source>
        <dbReference type="SMART" id="SM00835"/>
    </source>
</evidence>
<name>A0AAV8QNC4_ENSVE</name>
<dbReference type="AlphaFoldDB" id="A0AAV8QNC4"/>
<evidence type="ECO:0000256" key="2">
    <source>
        <dbReference type="ARBA" id="ARBA00011818"/>
    </source>
</evidence>